<protein>
    <recommendedName>
        <fullName evidence="3">Integrase</fullName>
    </recommendedName>
</protein>
<accession>A0ABV4EGT3</accession>
<sequence>MLQERNETQADSEAEADLLSVSHAMGHARPSITLDKYGHLSKKGLAPLMGKIDALVAPLVKVP</sequence>
<evidence type="ECO:0008006" key="3">
    <source>
        <dbReference type="Google" id="ProtNLM"/>
    </source>
</evidence>
<organism evidence="1 2">
    <name type="scientific">Brevibacterium epidermidis</name>
    <dbReference type="NCBI Taxonomy" id="1698"/>
    <lineage>
        <taxon>Bacteria</taxon>
        <taxon>Bacillati</taxon>
        <taxon>Actinomycetota</taxon>
        <taxon>Actinomycetes</taxon>
        <taxon>Micrococcales</taxon>
        <taxon>Brevibacteriaceae</taxon>
        <taxon>Brevibacterium</taxon>
    </lineage>
</organism>
<dbReference type="RefSeq" id="WP_370035099.1">
    <property type="nucleotide sequence ID" value="NZ_JBGBYS010000003.1"/>
</dbReference>
<proteinExistence type="predicted"/>
<gene>
    <name evidence="1" type="ORF">ABH903_000748</name>
</gene>
<evidence type="ECO:0000313" key="2">
    <source>
        <dbReference type="Proteomes" id="UP001565435"/>
    </source>
</evidence>
<name>A0ABV4EGT3_BREEP</name>
<keyword evidence="2" id="KW-1185">Reference proteome</keyword>
<evidence type="ECO:0000313" key="1">
    <source>
        <dbReference type="EMBL" id="MEY9257738.1"/>
    </source>
</evidence>
<dbReference type="EMBL" id="JBGBYS010000003">
    <property type="protein sequence ID" value="MEY9257738.1"/>
    <property type="molecule type" value="Genomic_DNA"/>
</dbReference>
<reference evidence="1 2" key="1">
    <citation type="submission" date="2024-07" db="EMBL/GenBank/DDBJ databases">
        <title>Mealworm larvae gut microbial communities from Newark, Delaware, USA.</title>
        <authorList>
            <person name="Blenner M."/>
        </authorList>
    </citation>
    <scope>NUCLEOTIDE SEQUENCE [LARGE SCALE GENOMIC DNA]</scope>
    <source>
        <strain evidence="1 2">UD i117</strain>
    </source>
</reference>
<dbReference type="Proteomes" id="UP001565435">
    <property type="component" value="Unassembled WGS sequence"/>
</dbReference>
<comment type="caution">
    <text evidence="1">The sequence shown here is derived from an EMBL/GenBank/DDBJ whole genome shotgun (WGS) entry which is preliminary data.</text>
</comment>